<dbReference type="Proteomes" id="UP000812013">
    <property type="component" value="Unassembled WGS sequence"/>
</dbReference>
<feature type="region of interest" description="Disordered" evidence="1">
    <location>
        <begin position="158"/>
        <end position="216"/>
    </location>
</feature>
<sequence>AEQLAGEERRLRGDLGAVEAAHRAEARSAEITRERTDLDREARAADELLRETSEWLARWETDRPALRARVDAAQQAATQAEHLAGRLEPARLQLAAARRRDTLAAEAEAPAGRPLSVREEAAAARGRWLELKEARLSGIAAELAQELVDGQPCKVCGSDRHPAPARPAPGHVERAAEEAAHAEFEQAEERRAEAERRLAAATEARTEAEAAAGGAQTAELLALTSDLTARHAAAHAAAAGLHAAREALAGAEREYAARSETR</sequence>
<gene>
    <name evidence="2" type="ORF">GPJ59_36640</name>
</gene>
<protein>
    <submittedName>
        <fullName evidence="2">SMC family ATPase</fullName>
    </submittedName>
</protein>
<feature type="non-terminal residue" evidence="2">
    <location>
        <position position="1"/>
    </location>
</feature>
<organism evidence="2 3">
    <name type="scientific">Streptomyces bambusae</name>
    <dbReference type="NCBI Taxonomy" id="1550616"/>
    <lineage>
        <taxon>Bacteria</taxon>
        <taxon>Bacillati</taxon>
        <taxon>Actinomycetota</taxon>
        <taxon>Actinomycetes</taxon>
        <taxon>Kitasatosporales</taxon>
        <taxon>Streptomycetaceae</taxon>
        <taxon>Streptomyces</taxon>
    </lineage>
</organism>
<name>A0ABS6ZHT0_9ACTN</name>
<reference evidence="2 3" key="1">
    <citation type="submission" date="2019-12" db="EMBL/GenBank/DDBJ databases">
        <title>Genome sequence of Streptomyces bambusae.</title>
        <authorList>
            <person name="Bansal K."/>
            <person name="Choksket S."/>
            <person name="Korpole S."/>
            <person name="Patil P.B."/>
        </authorList>
    </citation>
    <scope>NUCLEOTIDE SEQUENCE [LARGE SCALE GENOMIC DNA]</scope>
    <source>
        <strain evidence="2 3">SK60</strain>
    </source>
</reference>
<evidence type="ECO:0000313" key="2">
    <source>
        <dbReference type="EMBL" id="MBW5487186.1"/>
    </source>
</evidence>
<feature type="compositionally biased region" description="Basic and acidic residues" evidence="1">
    <location>
        <begin position="171"/>
        <end position="208"/>
    </location>
</feature>
<dbReference type="EMBL" id="WTFF01000707">
    <property type="protein sequence ID" value="MBW5487186.1"/>
    <property type="molecule type" value="Genomic_DNA"/>
</dbReference>
<comment type="caution">
    <text evidence="2">The sequence shown here is derived from an EMBL/GenBank/DDBJ whole genome shotgun (WGS) entry which is preliminary data.</text>
</comment>
<evidence type="ECO:0000256" key="1">
    <source>
        <dbReference type="SAM" id="MobiDB-lite"/>
    </source>
</evidence>
<evidence type="ECO:0000313" key="3">
    <source>
        <dbReference type="Proteomes" id="UP000812013"/>
    </source>
</evidence>
<accession>A0ABS6ZHT0</accession>
<keyword evidence="3" id="KW-1185">Reference proteome</keyword>
<proteinExistence type="predicted"/>
<feature type="non-terminal residue" evidence="2">
    <location>
        <position position="262"/>
    </location>
</feature>